<gene>
    <name evidence="1" type="ORF">L1987_08803</name>
</gene>
<dbReference type="EMBL" id="CM042020">
    <property type="protein sequence ID" value="KAI3821241.1"/>
    <property type="molecule type" value="Genomic_DNA"/>
</dbReference>
<comment type="caution">
    <text evidence="1">The sequence shown here is derived from an EMBL/GenBank/DDBJ whole genome shotgun (WGS) entry which is preliminary data.</text>
</comment>
<evidence type="ECO:0000313" key="2">
    <source>
        <dbReference type="Proteomes" id="UP001056120"/>
    </source>
</evidence>
<keyword evidence="2" id="KW-1185">Reference proteome</keyword>
<proteinExistence type="predicted"/>
<organism evidence="1 2">
    <name type="scientific">Smallanthus sonchifolius</name>
    <dbReference type="NCBI Taxonomy" id="185202"/>
    <lineage>
        <taxon>Eukaryota</taxon>
        <taxon>Viridiplantae</taxon>
        <taxon>Streptophyta</taxon>
        <taxon>Embryophyta</taxon>
        <taxon>Tracheophyta</taxon>
        <taxon>Spermatophyta</taxon>
        <taxon>Magnoliopsida</taxon>
        <taxon>eudicotyledons</taxon>
        <taxon>Gunneridae</taxon>
        <taxon>Pentapetalae</taxon>
        <taxon>asterids</taxon>
        <taxon>campanulids</taxon>
        <taxon>Asterales</taxon>
        <taxon>Asteraceae</taxon>
        <taxon>Asteroideae</taxon>
        <taxon>Heliantheae alliance</taxon>
        <taxon>Millerieae</taxon>
        <taxon>Smallanthus</taxon>
    </lineage>
</organism>
<protein>
    <submittedName>
        <fullName evidence="1">Uncharacterized protein</fullName>
    </submittedName>
</protein>
<sequence length="249" mass="28491">MCLRLRTYLLSSIPVYTRPDAGALSKCAGRFAQAYLASTQRHPEVGIFSLTRKSKSLVLSRTKMNRVFTRRQVGASALSLARTRRKWKRVPYASAIGFIMYAMLCTRPDVLYDLSMTRRYQQNPGESHWIAVKNILKYLRRTKDMFLIYGGLEEELAQSVVAQPTTESEYIAASAASKEAAWMKKFIADLGVMLRIQKPIEILCDNTGAIAQAKEPMSHHSTKHILRRFHYIRDIIERGDVMLNKVHTY</sequence>
<dbReference type="Proteomes" id="UP001056120">
    <property type="component" value="Linkage Group LG03"/>
</dbReference>
<reference evidence="2" key="1">
    <citation type="journal article" date="2022" name="Mol. Ecol. Resour.">
        <title>The genomes of chicory, endive, great burdock and yacon provide insights into Asteraceae palaeo-polyploidization history and plant inulin production.</title>
        <authorList>
            <person name="Fan W."/>
            <person name="Wang S."/>
            <person name="Wang H."/>
            <person name="Wang A."/>
            <person name="Jiang F."/>
            <person name="Liu H."/>
            <person name="Zhao H."/>
            <person name="Xu D."/>
            <person name="Zhang Y."/>
        </authorList>
    </citation>
    <scope>NUCLEOTIDE SEQUENCE [LARGE SCALE GENOMIC DNA]</scope>
    <source>
        <strain evidence="2">cv. Yunnan</strain>
    </source>
</reference>
<evidence type="ECO:0000313" key="1">
    <source>
        <dbReference type="EMBL" id="KAI3821241.1"/>
    </source>
</evidence>
<accession>A0ACB9JM64</accession>
<reference evidence="1 2" key="2">
    <citation type="journal article" date="2022" name="Mol. Ecol. Resour.">
        <title>The genomes of chicory, endive, great burdock and yacon provide insights into Asteraceae paleo-polyploidization history and plant inulin production.</title>
        <authorList>
            <person name="Fan W."/>
            <person name="Wang S."/>
            <person name="Wang H."/>
            <person name="Wang A."/>
            <person name="Jiang F."/>
            <person name="Liu H."/>
            <person name="Zhao H."/>
            <person name="Xu D."/>
            <person name="Zhang Y."/>
        </authorList>
    </citation>
    <scope>NUCLEOTIDE SEQUENCE [LARGE SCALE GENOMIC DNA]</scope>
    <source>
        <strain evidence="2">cv. Yunnan</strain>
        <tissue evidence="1">Leaves</tissue>
    </source>
</reference>
<name>A0ACB9JM64_9ASTR</name>